<dbReference type="EMBL" id="MNCJ02000321">
    <property type="protein sequence ID" value="KAF5803200.1"/>
    <property type="molecule type" value="Genomic_DNA"/>
</dbReference>
<sequence>MRGTMTETDRRQAVSRTTATSDDGYGGCHQVRFYSDLGFGAAMVQVWFSSA</sequence>
<feature type="region of interest" description="Disordered" evidence="1">
    <location>
        <begin position="1"/>
        <end position="27"/>
    </location>
</feature>
<evidence type="ECO:0000313" key="2">
    <source>
        <dbReference type="EMBL" id="KAF5803200.1"/>
    </source>
</evidence>
<dbReference type="Gramene" id="mRNA:HanXRQr2_Chr06g0268541">
    <property type="protein sequence ID" value="mRNA:HanXRQr2_Chr06g0268541"/>
    <property type="gene ID" value="HanXRQr2_Chr06g0268541"/>
</dbReference>
<organism evidence="2 3">
    <name type="scientific">Helianthus annuus</name>
    <name type="common">Common sunflower</name>
    <dbReference type="NCBI Taxonomy" id="4232"/>
    <lineage>
        <taxon>Eukaryota</taxon>
        <taxon>Viridiplantae</taxon>
        <taxon>Streptophyta</taxon>
        <taxon>Embryophyta</taxon>
        <taxon>Tracheophyta</taxon>
        <taxon>Spermatophyta</taxon>
        <taxon>Magnoliopsida</taxon>
        <taxon>eudicotyledons</taxon>
        <taxon>Gunneridae</taxon>
        <taxon>Pentapetalae</taxon>
        <taxon>asterids</taxon>
        <taxon>campanulids</taxon>
        <taxon>Asterales</taxon>
        <taxon>Asteraceae</taxon>
        <taxon>Asteroideae</taxon>
        <taxon>Heliantheae alliance</taxon>
        <taxon>Heliantheae</taxon>
        <taxon>Helianthus</taxon>
    </lineage>
</organism>
<dbReference type="AlphaFoldDB" id="A0A9K3IW32"/>
<reference evidence="2" key="2">
    <citation type="submission" date="2020-06" db="EMBL/GenBank/DDBJ databases">
        <title>Helianthus annuus Genome sequencing and assembly Release 2.</title>
        <authorList>
            <person name="Gouzy J."/>
            <person name="Langlade N."/>
            <person name="Munos S."/>
        </authorList>
    </citation>
    <scope>NUCLEOTIDE SEQUENCE</scope>
    <source>
        <tissue evidence="2">Leaves</tissue>
    </source>
</reference>
<keyword evidence="3" id="KW-1185">Reference proteome</keyword>
<name>A0A9K3IW32_HELAN</name>
<dbReference type="Proteomes" id="UP000215914">
    <property type="component" value="Unassembled WGS sequence"/>
</dbReference>
<evidence type="ECO:0000313" key="3">
    <source>
        <dbReference type="Proteomes" id="UP000215914"/>
    </source>
</evidence>
<accession>A0A9K3IW32</accession>
<protein>
    <submittedName>
        <fullName evidence="2">Uncharacterized protein</fullName>
    </submittedName>
</protein>
<proteinExistence type="predicted"/>
<evidence type="ECO:0000256" key="1">
    <source>
        <dbReference type="SAM" id="MobiDB-lite"/>
    </source>
</evidence>
<reference evidence="2" key="1">
    <citation type="journal article" date="2017" name="Nature">
        <title>The sunflower genome provides insights into oil metabolism, flowering and Asterid evolution.</title>
        <authorList>
            <person name="Badouin H."/>
            <person name="Gouzy J."/>
            <person name="Grassa C.J."/>
            <person name="Murat F."/>
            <person name="Staton S.E."/>
            <person name="Cottret L."/>
            <person name="Lelandais-Briere C."/>
            <person name="Owens G.L."/>
            <person name="Carrere S."/>
            <person name="Mayjonade B."/>
            <person name="Legrand L."/>
            <person name="Gill N."/>
            <person name="Kane N.C."/>
            <person name="Bowers J.E."/>
            <person name="Hubner S."/>
            <person name="Bellec A."/>
            <person name="Berard A."/>
            <person name="Berges H."/>
            <person name="Blanchet N."/>
            <person name="Boniface M.C."/>
            <person name="Brunel D."/>
            <person name="Catrice O."/>
            <person name="Chaidir N."/>
            <person name="Claudel C."/>
            <person name="Donnadieu C."/>
            <person name="Faraut T."/>
            <person name="Fievet G."/>
            <person name="Helmstetter N."/>
            <person name="King M."/>
            <person name="Knapp S.J."/>
            <person name="Lai Z."/>
            <person name="Le Paslier M.C."/>
            <person name="Lippi Y."/>
            <person name="Lorenzon L."/>
            <person name="Mandel J.R."/>
            <person name="Marage G."/>
            <person name="Marchand G."/>
            <person name="Marquand E."/>
            <person name="Bret-Mestries E."/>
            <person name="Morien E."/>
            <person name="Nambeesan S."/>
            <person name="Nguyen T."/>
            <person name="Pegot-Espagnet P."/>
            <person name="Pouilly N."/>
            <person name="Raftis F."/>
            <person name="Sallet E."/>
            <person name="Schiex T."/>
            <person name="Thomas J."/>
            <person name="Vandecasteele C."/>
            <person name="Vares D."/>
            <person name="Vear F."/>
            <person name="Vautrin S."/>
            <person name="Crespi M."/>
            <person name="Mangin B."/>
            <person name="Burke J.M."/>
            <person name="Salse J."/>
            <person name="Munos S."/>
            <person name="Vincourt P."/>
            <person name="Rieseberg L.H."/>
            <person name="Langlade N.B."/>
        </authorList>
    </citation>
    <scope>NUCLEOTIDE SEQUENCE</scope>
    <source>
        <tissue evidence="2">Leaves</tissue>
    </source>
</reference>
<comment type="caution">
    <text evidence="2">The sequence shown here is derived from an EMBL/GenBank/DDBJ whole genome shotgun (WGS) entry which is preliminary data.</text>
</comment>
<gene>
    <name evidence="2" type="ORF">HanXRQr2_Chr06g0268541</name>
</gene>